<evidence type="ECO:0000256" key="4">
    <source>
        <dbReference type="ARBA" id="ARBA00013673"/>
    </source>
</evidence>
<dbReference type="EMBL" id="JAQLKE010000015">
    <property type="protein sequence ID" value="MDB7084189.1"/>
    <property type="molecule type" value="Genomic_DNA"/>
</dbReference>
<dbReference type="Pfam" id="PF20260">
    <property type="entry name" value="PUA_4"/>
    <property type="match status" value="1"/>
</dbReference>
<dbReference type="NCBIfam" id="NF008692">
    <property type="entry name" value="PRK11713.1-5"/>
    <property type="match status" value="1"/>
</dbReference>
<evidence type="ECO:0000256" key="3">
    <source>
        <dbReference type="ARBA" id="ARBA00012328"/>
    </source>
</evidence>
<evidence type="ECO:0000256" key="9">
    <source>
        <dbReference type="ARBA" id="ARBA00022691"/>
    </source>
</evidence>
<keyword evidence="6 12" id="KW-0698">rRNA processing</keyword>
<keyword evidence="5 12" id="KW-0963">Cytoplasm</keyword>
<comment type="similarity">
    <text evidence="2 12">Belongs to the RNA methyltransferase RsmE family.</text>
</comment>
<dbReference type="Proteomes" id="UP001211987">
    <property type="component" value="Unassembled WGS sequence"/>
</dbReference>
<evidence type="ECO:0000259" key="14">
    <source>
        <dbReference type="Pfam" id="PF20260"/>
    </source>
</evidence>
<dbReference type="InterPro" id="IPR015947">
    <property type="entry name" value="PUA-like_sf"/>
</dbReference>
<keyword evidence="7 12" id="KW-0489">Methyltransferase</keyword>
<keyword evidence="8 12" id="KW-0808">Transferase</keyword>
<accession>A0A3E3ACY8</accession>
<dbReference type="InterPro" id="IPR006700">
    <property type="entry name" value="RsmE"/>
</dbReference>
<dbReference type="PIRSF" id="PIRSF015601">
    <property type="entry name" value="MTase_slr0722"/>
    <property type="match status" value="1"/>
</dbReference>
<dbReference type="PANTHER" id="PTHR30027">
    <property type="entry name" value="RIBOSOMAL RNA SMALL SUBUNIT METHYLTRANSFERASE E"/>
    <property type="match status" value="1"/>
</dbReference>
<comment type="function">
    <text evidence="10 12">Specifically methylates the N3 position of the uracil ring of uridine 1498 (m3U1498) in 16S rRNA. Acts on the fully assembled 30S ribosomal subunit.</text>
</comment>
<comment type="subcellular location">
    <subcellularLocation>
        <location evidence="1 12">Cytoplasm</location>
    </subcellularLocation>
</comment>
<dbReference type="PANTHER" id="PTHR30027:SF3">
    <property type="entry name" value="16S RRNA (URACIL(1498)-N(3))-METHYLTRANSFERASE"/>
    <property type="match status" value="1"/>
</dbReference>
<dbReference type="GO" id="GO:0070475">
    <property type="term" value="P:rRNA base methylation"/>
    <property type="evidence" value="ECO:0007669"/>
    <property type="project" value="TreeGrafter"/>
</dbReference>
<dbReference type="InterPro" id="IPR046886">
    <property type="entry name" value="RsmE_MTase_dom"/>
</dbReference>
<dbReference type="SUPFAM" id="SSF88697">
    <property type="entry name" value="PUA domain-like"/>
    <property type="match status" value="1"/>
</dbReference>
<protein>
    <recommendedName>
        <fullName evidence="4 12">Ribosomal RNA small subunit methyltransferase E</fullName>
        <ecNumber evidence="3 12">2.1.1.193</ecNumber>
    </recommendedName>
</protein>
<dbReference type="InterPro" id="IPR029028">
    <property type="entry name" value="Alpha/beta_knot_MTases"/>
</dbReference>
<organism evidence="16 17">
    <name type="scientific">Thomasclavelia ramosa</name>
    <dbReference type="NCBI Taxonomy" id="1547"/>
    <lineage>
        <taxon>Bacteria</taxon>
        <taxon>Bacillati</taxon>
        <taxon>Bacillota</taxon>
        <taxon>Erysipelotrichia</taxon>
        <taxon>Erysipelotrichales</taxon>
        <taxon>Coprobacillaceae</taxon>
        <taxon>Thomasclavelia</taxon>
    </lineage>
</organism>
<evidence type="ECO:0000313" key="16">
    <source>
        <dbReference type="EMBL" id="RGD80186.1"/>
    </source>
</evidence>
<dbReference type="Gene3D" id="3.40.1280.10">
    <property type="match status" value="1"/>
</dbReference>
<evidence type="ECO:0000313" key="17">
    <source>
        <dbReference type="Proteomes" id="UP000261032"/>
    </source>
</evidence>
<comment type="catalytic activity">
    <reaction evidence="11 12">
        <text>uridine(1498) in 16S rRNA + S-adenosyl-L-methionine = N(3)-methyluridine(1498) in 16S rRNA + S-adenosyl-L-homocysteine + H(+)</text>
        <dbReference type="Rhea" id="RHEA:42920"/>
        <dbReference type="Rhea" id="RHEA-COMP:10283"/>
        <dbReference type="Rhea" id="RHEA-COMP:10284"/>
        <dbReference type="ChEBI" id="CHEBI:15378"/>
        <dbReference type="ChEBI" id="CHEBI:57856"/>
        <dbReference type="ChEBI" id="CHEBI:59789"/>
        <dbReference type="ChEBI" id="CHEBI:65315"/>
        <dbReference type="ChEBI" id="CHEBI:74502"/>
        <dbReference type="EC" id="2.1.1.193"/>
    </reaction>
</comment>
<dbReference type="EC" id="2.1.1.193" evidence="3 12"/>
<sequence length="245" mass="28054">MQRYFINEDLTSKQQLILPDDDLHHVKKVMRNINGDEIICIDNAGQVYYGVIEDIEIGLVKIDKRLEENNELDVEITLVYALPKGDKFELVLQKATELGVKRIVPIQTKRCVVKMDEQKFAKKITRYRKILKEAAEQSWRNFIPEITNVIKLEQLDQYLGDHNLVAFEELAKQGEHMVLKQTLDQLSSGDKITIVVGSEGGFELDEIEMMNKLGIKACSLGKRILRSETAPLYFLSVIGYAREIG</sequence>
<evidence type="ECO:0000256" key="11">
    <source>
        <dbReference type="ARBA" id="ARBA00047944"/>
    </source>
</evidence>
<dbReference type="AlphaFoldDB" id="A0A3E3ACY8"/>
<evidence type="ECO:0000256" key="7">
    <source>
        <dbReference type="ARBA" id="ARBA00022603"/>
    </source>
</evidence>
<dbReference type="SUPFAM" id="SSF75217">
    <property type="entry name" value="alpha/beta knot"/>
    <property type="match status" value="1"/>
</dbReference>
<evidence type="ECO:0000256" key="2">
    <source>
        <dbReference type="ARBA" id="ARBA00005528"/>
    </source>
</evidence>
<evidence type="ECO:0000256" key="12">
    <source>
        <dbReference type="PIRNR" id="PIRNR015601"/>
    </source>
</evidence>
<dbReference type="Pfam" id="PF04452">
    <property type="entry name" value="Methyltrans_RNA"/>
    <property type="match status" value="1"/>
</dbReference>
<dbReference type="RefSeq" id="WP_003534869.1">
    <property type="nucleotide sequence ID" value="NZ_AP031443.1"/>
</dbReference>
<comment type="caution">
    <text evidence="16">The sequence shown here is derived from an EMBL/GenBank/DDBJ whole genome shotgun (WGS) entry which is preliminary data.</text>
</comment>
<evidence type="ECO:0000259" key="13">
    <source>
        <dbReference type="Pfam" id="PF04452"/>
    </source>
</evidence>
<gene>
    <name evidence="16" type="ORF">DXB93_15375</name>
    <name evidence="15" type="ORF">PM738_10280</name>
</gene>
<dbReference type="GO" id="GO:0005737">
    <property type="term" value="C:cytoplasm"/>
    <property type="evidence" value="ECO:0007669"/>
    <property type="project" value="UniProtKB-SubCell"/>
</dbReference>
<evidence type="ECO:0000256" key="6">
    <source>
        <dbReference type="ARBA" id="ARBA00022552"/>
    </source>
</evidence>
<reference evidence="16 17" key="1">
    <citation type="submission" date="2018-08" db="EMBL/GenBank/DDBJ databases">
        <title>A genome reference for cultivated species of the human gut microbiota.</title>
        <authorList>
            <person name="Zou Y."/>
            <person name="Xue W."/>
            <person name="Luo G."/>
        </authorList>
    </citation>
    <scope>NUCLEOTIDE SEQUENCE [LARGE SCALE GENOMIC DNA]</scope>
    <source>
        <strain evidence="16 17">OM06-4</strain>
    </source>
</reference>
<dbReference type="GeneID" id="64196646"/>
<name>A0A3E3ACY8_9FIRM</name>
<dbReference type="InterPro" id="IPR029026">
    <property type="entry name" value="tRNA_m1G_MTases_N"/>
</dbReference>
<evidence type="ECO:0000256" key="1">
    <source>
        <dbReference type="ARBA" id="ARBA00004496"/>
    </source>
</evidence>
<dbReference type="InterPro" id="IPR046887">
    <property type="entry name" value="RsmE_PUA-like"/>
</dbReference>
<dbReference type="EMBL" id="QUSL01000032">
    <property type="protein sequence ID" value="RGD80186.1"/>
    <property type="molecule type" value="Genomic_DNA"/>
</dbReference>
<evidence type="ECO:0000256" key="10">
    <source>
        <dbReference type="ARBA" id="ARBA00025699"/>
    </source>
</evidence>
<reference evidence="15" key="2">
    <citation type="submission" date="2023-01" db="EMBL/GenBank/DDBJ databases">
        <title>Human gut microbiome strain richness.</title>
        <authorList>
            <person name="Chen-Liaw A."/>
        </authorList>
    </citation>
    <scope>NUCLEOTIDE SEQUENCE</scope>
    <source>
        <strain evidence="15">1001217st2_G6_1001217B_191108</strain>
    </source>
</reference>
<dbReference type="CDD" id="cd18084">
    <property type="entry name" value="RsmE-like"/>
    <property type="match status" value="1"/>
</dbReference>
<evidence type="ECO:0000313" key="15">
    <source>
        <dbReference type="EMBL" id="MDB7084189.1"/>
    </source>
</evidence>
<dbReference type="NCBIfam" id="TIGR00046">
    <property type="entry name" value="RsmE family RNA methyltransferase"/>
    <property type="match status" value="1"/>
</dbReference>
<evidence type="ECO:0000256" key="5">
    <source>
        <dbReference type="ARBA" id="ARBA00022490"/>
    </source>
</evidence>
<evidence type="ECO:0000256" key="8">
    <source>
        <dbReference type="ARBA" id="ARBA00022679"/>
    </source>
</evidence>
<feature type="domain" description="Ribosomal RNA small subunit methyltransferase E methyltransferase" evidence="13">
    <location>
        <begin position="71"/>
        <end position="238"/>
    </location>
</feature>
<feature type="domain" description="Ribosomal RNA small subunit methyltransferase E PUA-like" evidence="14">
    <location>
        <begin position="18"/>
        <end position="55"/>
    </location>
</feature>
<dbReference type="GO" id="GO:0070042">
    <property type="term" value="F:rRNA (uridine-N3-)-methyltransferase activity"/>
    <property type="evidence" value="ECO:0007669"/>
    <property type="project" value="TreeGrafter"/>
</dbReference>
<proteinExistence type="inferred from homology"/>
<keyword evidence="9 12" id="KW-0949">S-adenosyl-L-methionine</keyword>
<dbReference type="Proteomes" id="UP000261032">
    <property type="component" value="Unassembled WGS sequence"/>
</dbReference>